<dbReference type="GO" id="GO:0046872">
    <property type="term" value="F:metal ion binding"/>
    <property type="evidence" value="ECO:0007669"/>
    <property type="project" value="UniProtKB-KW"/>
</dbReference>
<dbReference type="GeneID" id="111104155"/>
<keyword evidence="7" id="KW-1185">Reference proteome</keyword>
<keyword evidence="4" id="KW-0479">Metal-binding</keyword>
<evidence type="ECO:0000256" key="4">
    <source>
        <dbReference type="PIRSR" id="PIRSR601820-1"/>
    </source>
</evidence>
<evidence type="ECO:0000313" key="7">
    <source>
        <dbReference type="Proteomes" id="UP000694844"/>
    </source>
</evidence>
<dbReference type="PANTHER" id="PTHR11844">
    <property type="entry name" value="METALLOPROTEASE INHIBITOR"/>
    <property type="match status" value="1"/>
</dbReference>
<dbReference type="GO" id="GO:0031012">
    <property type="term" value="C:extracellular matrix"/>
    <property type="evidence" value="ECO:0007669"/>
    <property type="project" value="TreeGrafter"/>
</dbReference>
<dbReference type="Gene3D" id="2.40.50.120">
    <property type="match status" value="1"/>
</dbReference>
<dbReference type="KEGG" id="cvn:111104155"/>
<evidence type="ECO:0000313" key="8">
    <source>
        <dbReference type="RefSeq" id="XP_022293662.1"/>
    </source>
</evidence>
<dbReference type="SMART" id="SM00206">
    <property type="entry name" value="NTR"/>
    <property type="match status" value="1"/>
</dbReference>
<protein>
    <submittedName>
        <fullName evidence="8">Metalloproteinase inhibitor 3-like</fullName>
    </submittedName>
</protein>
<dbReference type="RefSeq" id="XP_022293662.1">
    <property type="nucleotide sequence ID" value="XM_022437954.1"/>
</dbReference>
<dbReference type="OrthoDB" id="6049783at2759"/>
<keyword evidence="8" id="KW-0483">Metalloprotease inhibitor</keyword>
<organism evidence="7 8">
    <name type="scientific">Crassostrea virginica</name>
    <name type="common">Eastern oyster</name>
    <dbReference type="NCBI Taxonomy" id="6565"/>
    <lineage>
        <taxon>Eukaryota</taxon>
        <taxon>Metazoa</taxon>
        <taxon>Spiralia</taxon>
        <taxon>Lophotrochozoa</taxon>
        <taxon>Mollusca</taxon>
        <taxon>Bivalvia</taxon>
        <taxon>Autobranchia</taxon>
        <taxon>Pteriomorphia</taxon>
        <taxon>Ostreida</taxon>
        <taxon>Ostreoidea</taxon>
        <taxon>Ostreidae</taxon>
        <taxon>Crassostrea</taxon>
    </lineage>
</organism>
<gene>
    <name evidence="8" type="primary">LOC111104155</name>
</gene>
<evidence type="ECO:0000256" key="5">
    <source>
        <dbReference type="PIRSR" id="PIRSR601820-3"/>
    </source>
</evidence>
<evidence type="ECO:0000256" key="2">
    <source>
        <dbReference type="ARBA" id="ARBA00022525"/>
    </source>
</evidence>
<feature type="disulfide bond" evidence="5">
    <location>
        <begin position="62"/>
        <end position="148"/>
    </location>
</feature>
<feature type="binding site" evidence="4">
    <location>
        <position position="60"/>
    </location>
    <ligand>
        <name>Zn(2+)</name>
        <dbReference type="ChEBI" id="CHEBI:29105"/>
        <note>ligand shared with metalloproteinase partner</note>
    </ligand>
</feature>
<reference evidence="8" key="1">
    <citation type="submission" date="2025-08" db="UniProtKB">
        <authorList>
            <consortium name="RefSeq"/>
        </authorList>
    </citation>
    <scope>IDENTIFICATION</scope>
    <source>
        <tissue evidence="8">Whole sample</tissue>
    </source>
</reference>
<dbReference type="GO" id="GO:0005615">
    <property type="term" value="C:extracellular space"/>
    <property type="evidence" value="ECO:0007669"/>
    <property type="project" value="TreeGrafter"/>
</dbReference>
<dbReference type="PANTHER" id="PTHR11844:SF25">
    <property type="entry name" value="NTR DOMAIN-CONTAINING PROTEIN"/>
    <property type="match status" value="1"/>
</dbReference>
<keyword evidence="3 5" id="KW-1015">Disulfide bond</keyword>
<dbReference type="Pfam" id="PF00965">
    <property type="entry name" value="TIMP"/>
    <property type="match status" value="1"/>
</dbReference>
<dbReference type="GO" id="GO:0008191">
    <property type="term" value="F:metalloendopeptidase inhibitor activity"/>
    <property type="evidence" value="ECO:0007669"/>
    <property type="project" value="InterPro"/>
</dbReference>
<sequence>MMKYAKRCNYLYAGRRLSIKLVQLFYITIKCGLSGKAGKMMVCLSLLVLIMGYFSGTDACSCLQLDPQSLYCKSAFAVIGKVTEKSFEEHTIVYDVEVTRVYKGNVSEVSVKIKTAESDSVCGVDLNVNTVYLLNGNLWGGDMWIRTCDMMSLYPINDPERDFPLDTYYDCRCTVLNRFISLDNTKSKNTCLPESRFRCSPDSRALGDLAECRYNEEEDECAWQC</sequence>
<evidence type="ECO:0000256" key="3">
    <source>
        <dbReference type="ARBA" id="ARBA00023157"/>
    </source>
</evidence>
<keyword evidence="4" id="KW-0862">Zinc</keyword>
<dbReference type="AlphaFoldDB" id="A0A8B8AQ81"/>
<name>A0A8B8AQ81_CRAVI</name>
<proteinExistence type="predicted"/>
<feature type="disulfide bond" evidence="5">
    <location>
        <begin position="60"/>
        <end position="122"/>
    </location>
</feature>
<keyword evidence="2" id="KW-0964">Secreted</keyword>
<dbReference type="InterPro" id="IPR001820">
    <property type="entry name" value="TIMP"/>
</dbReference>
<feature type="domain" description="NTR" evidence="6">
    <location>
        <begin position="60"/>
        <end position="173"/>
    </location>
</feature>
<dbReference type="GO" id="GO:0002020">
    <property type="term" value="F:protease binding"/>
    <property type="evidence" value="ECO:0007669"/>
    <property type="project" value="TreeGrafter"/>
</dbReference>
<keyword evidence="8" id="KW-0646">Protease inhibitor</keyword>
<evidence type="ECO:0000256" key="1">
    <source>
        <dbReference type="ARBA" id="ARBA00004613"/>
    </source>
</evidence>
<evidence type="ECO:0000259" key="6">
    <source>
        <dbReference type="PROSITE" id="PS50189"/>
    </source>
</evidence>
<feature type="disulfide bond" evidence="5">
    <location>
        <begin position="72"/>
        <end position="171"/>
    </location>
</feature>
<dbReference type="InterPro" id="IPR001134">
    <property type="entry name" value="Netrin_domain"/>
</dbReference>
<dbReference type="SUPFAM" id="SSF50242">
    <property type="entry name" value="TIMP-like"/>
    <property type="match status" value="1"/>
</dbReference>
<dbReference type="GO" id="GO:0051045">
    <property type="term" value="P:negative regulation of membrane protein ectodomain proteolysis"/>
    <property type="evidence" value="ECO:0007669"/>
    <property type="project" value="TreeGrafter"/>
</dbReference>
<dbReference type="Proteomes" id="UP000694844">
    <property type="component" value="Chromosome 7"/>
</dbReference>
<comment type="subcellular location">
    <subcellularLocation>
        <location evidence="1">Secreted</location>
    </subcellularLocation>
</comment>
<feature type="disulfide bond" evidence="5">
    <location>
        <begin position="173"/>
        <end position="221"/>
    </location>
</feature>
<dbReference type="InterPro" id="IPR008993">
    <property type="entry name" value="TIMP-like_OB-fold"/>
</dbReference>
<dbReference type="PROSITE" id="PS50189">
    <property type="entry name" value="NTR"/>
    <property type="match status" value="1"/>
</dbReference>
<accession>A0A8B8AQ81</accession>
<keyword evidence="8" id="KW-0481">Metalloenzyme inhibitor</keyword>